<evidence type="ECO:0000256" key="6">
    <source>
        <dbReference type="ARBA" id="ARBA00022723"/>
    </source>
</evidence>
<keyword evidence="8" id="KW-0378">Hydrolase</keyword>
<evidence type="ECO:0000313" key="20">
    <source>
        <dbReference type="Proteomes" id="UP000265040"/>
    </source>
</evidence>
<dbReference type="SMART" id="SM00487">
    <property type="entry name" value="DEXDc"/>
    <property type="match status" value="1"/>
</dbReference>
<evidence type="ECO:0000256" key="8">
    <source>
        <dbReference type="ARBA" id="ARBA00022801"/>
    </source>
</evidence>
<keyword evidence="4" id="KW-0963">Cytoplasm</keyword>
<dbReference type="Pfam" id="PF18119">
    <property type="entry name" value="RIG-I_C"/>
    <property type="match status" value="1"/>
</dbReference>
<keyword evidence="11" id="KW-0067">ATP-binding</keyword>
<dbReference type="InterPro" id="IPR051363">
    <property type="entry name" value="RLR_Helicase"/>
</dbReference>
<evidence type="ECO:0000256" key="11">
    <source>
        <dbReference type="ARBA" id="ARBA00022840"/>
    </source>
</evidence>
<keyword evidence="7" id="KW-0547">Nucleotide-binding</keyword>
<evidence type="ECO:0000259" key="17">
    <source>
        <dbReference type="PROSITE" id="PS51194"/>
    </source>
</evidence>
<dbReference type="FunFam" id="3.40.50.300:FF:000893">
    <property type="entry name" value="Interferon-induced with helicase C domain 1"/>
    <property type="match status" value="1"/>
</dbReference>
<dbReference type="PANTHER" id="PTHR14074:SF14">
    <property type="entry name" value="INTERFERON-INDUCED HELICASE C DOMAIN-CONTAINING PROTEIN 1"/>
    <property type="match status" value="1"/>
</dbReference>
<evidence type="ECO:0000256" key="1">
    <source>
        <dbReference type="ARBA" id="ARBA00004496"/>
    </source>
</evidence>
<dbReference type="Gene3D" id="2.170.150.30">
    <property type="entry name" value="RIG-I-like receptor, C-terminal regulatory domain"/>
    <property type="match status" value="1"/>
</dbReference>
<dbReference type="GO" id="GO:0003727">
    <property type="term" value="F:single-stranded RNA binding"/>
    <property type="evidence" value="ECO:0007669"/>
    <property type="project" value="TreeGrafter"/>
</dbReference>
<reference evidence="19" key="2">
    <citation type="submission" date="2025-08" db="UniProtKB">
        <authorList>
            <consortium name="Ensembl"/>
        </authorList>
    </citation>
    <scope>IDENTIFICATION</scope>
</reference>
<dbReference type="SMART" id="SM00490">
    <property type="entry name" value="HELICc"/>
    <property type="match status" value="1"/>
</dbReference>
<dbReference type="SUPFAM" id="SSF52540">
    <property type="entry name" value="P-loop containing nucleoside triphosphate hydrolases"/>
    <property type="match status" value="1"/>
</dbReference>
<evidence type="ECO:0000259" key="18">
    <source>
        <dbReference type="PROSITE" id="PS51789"/>
    </source>
</evidence>
<evidence type="ECO:0000256" key="2">
    <source>
        <dbReference type="ARBA" id="ARBA00006866"/>
    </source>
</evidence>
<dbReference type="GeneTree" id="ENSGT00940000153173"/>
<evidence type="ECO:0000256" key="15">
    <source>
        <dbReference type="ARBA" id="ARBA00049390"/>
    </source>
</evidence>
<dbReference type="Pfam" id="PF00270">
    <property type="entry name" value="DEAD"/>
    <property type="match status" value="1"/>
</dbReference>
<keyword evidence="10" id="KW-0862">Zinc</keyword>
<name>A0AAQ6IM42_ANATE</name>
<dbReference type="GO" id="GO:0008270">
    <property type="term" value="F:zinc ion binding"/>
    <property type="evidence" value="ECO:0007669"/>
    <property type="project" value="TreeGrafter"/>
</dbReference>
<dbReference type="EC" id="3.6.4.13" evidence="3"/>
<dbReference type="GO" id="GO:0003724">
    <property type="term" value="F:RNA helicase activity"/>
    <property type="evidence" value="ECO:0007669"/>
    <property type="project" value="UniProtKB-EC"/>
</dbReference>
<evidence type="ECO:0000256" key="5">
    <source>
        <dbReference type="ARBA" id="ARBA00022588"/>
    </source>
</evidence>
<evidence type="ECO:0000256" key="14">
    <source>
        <dbReference type="ARBA" id="ARBA00023118"/>
    </source>
</evidence>
<dbReference type="InterPro" id="IPR021673">
    <property type="entry name" value="RLR_CTR"/>
</dbReference>
<evidence type="ECO:0000256" key="9">
    <source>
        <dbReference type="ARBA" id="ARBA00022806"/>
    </source>
</evidence>
<keyword evidence="13" id="KW-0694">RNA-binding</keyword>
<dbReference type="PROSITE" id="PS51194">
    <property type="entry name" value="HELICASE_CTER"/>
    <property type="match status" value="1"/>
</dbReference>
<dbReference type="Proteomes" id="UP000265040">
    <property type="component" value="Chromosome 21"/>
</dbReference>
<dbReference type="GO" id="GO:0016787">
    <property type="term" value="F:hydrolase activity"/>
    <property type="evidence" value="ECO:0007669"/>
    <property type="project" value="UniProtKB-KW"/>
</dbReference>
<dbReference type="InterPro" id="IPR038557">
    <property type="entry name" value="RLR_C_sf"/>
</dbReference>
<dbReference type="GO" id="GO:0003725">
    <property type="term" value="F:double-stranded RNA binding"/>
    <property type="evidence" value="ECO:0007669"/>
    <property type="project" value="TreeGrafter"/>
</dbReference>
<dbReference type="Ensembl" id="ENSATET00000080778.1">
    <property type="protein sequence ID" value="ENSATEP00000074613.1"/>
    <property type="gene ID" value="ENSATEG00000018364.3"/>
</dbReference>
<dbReference type="GO" id="GO:0039530">
    <property type="term" value="P:MDA-5 signaling pathway"/>
    <property type="evidence" value="ECO:0007669"/>
    <property type="project" value="TreeGrafter"/>
</dbReference>
<evidence type="ECO:0000256" key="4">
    <source>
        <dbReference type="ARBA" id="ARBA00022490"/>
    </source>
</evidence>
<gene>
    <name evidence="19" type="primary">IFIH1</name>
</gene>
<evidence type="ECO:0000256" key="10">
    <source>
        <dbReference type="ARBA" id="ARBA00022833"/>
    </source>
</evidence>
<dbReference type="Pfam" id="PF00271">
    <property type="entry name" value="Helicase_C"/>
    <property type="match status" value="1"/>
</dbReference>
<feature type="domain" description="RLR CTR" evidence="18">
    <location>
        <begin position="554"/>
        <end position="603"/>
    </location>
</feature>
<proteinExistence type="inferred from homology"/>
<comment type="similarity">
    <text evidence="2">Belongs to the helicase family. RLR subfamily.</text>
</comment>
<keyword evidence="20" id="KW-1185">Reference proteome</keyword>
<dbReference type="InterPro" id="IPR011545">
    <property type="entry name" value="DEAD/DEAH_box_helicase_dom"/>
</dbReference>
<dbReference type="GO" id="GO:0140374">
    <property type="term" value="P:antiviral innate immune response"/>
    <property type="evidence" value="ECO:0007669"/>
    <property type="project" value="TreeGrafter"/>
</dbReference>
<dbReference type="InterPro" id="IPR041204">
    <property type="entry name" value="RIG-I-like_C"/>
</dbReference>
<dbReference type="InterPro" id="IPR001650">
    <property type="entry name" value="Helicase_C-like"/>
</dbReference>
<dbReference type="Pfam" id="PF11648">
    <property type="entry name" value="RIG-I_C-RD"/>
    <property type="match status" value="1"/>
</dbReference>
<dbReference type="AlphaFoldDB" id="A0AAQ6IM42"/>
<evidence type="ECO:0000256" key="12">
    <source>
        <dbReference type="ARBA" id="ARBA00022859"/>
    </source>
</evidence>
<dbReference type="InterPro" id="IPR027417">
    <property type="entry name" value="P-loop_NTPase"/>
</dbReference>
<evidence type="ECO:0000256" key="7">
    <source>
        <dbReference type="ARBA" id="ARBA00022741"/>
    </source>
</evidence>
<evidence type="ECO:0000256" key="13">
    <source>
        <dbReference type="ARBA" id="ARBA00022884"/>
    </source>
</evidence>
<feature type="domain" description="Helicase ATP-binding" evidence="16">
    <location>
        <begin position="7"/>
        <end position="200"/>
    </location>
</feature>
<dbReference type="PROSITE" id="PS51192">
    <property type="entry name" value="HELICASE_ATP_BIND_1"/>
    <property type="match status" value="1"/>
</dbReference>
<evidence type="ECO:0000313" key="19">
    <source>
        <dbReference type="Ensembl" id="ENSATEP00000074613.1"/>
    </source>
</evidence>
<evidence type="ECO:0000256" key="3">
    <source>
        <dbReference type="ARBA" id="ARBA00012552"/>
    </source>
</evidence>
<sequence length="603" mass="68817">LDREDVARPALEGKNIIICLPTGSGKTRVAVYITKQHLDSRRAEGRSGKVVVLVNKVPLVEQHYSAEFLPYLKQNYKVERVSGDSQLKISFTEIVKKNDVVICTAQILENYLERDNKGEDEGVKLSDLTLIVIDECHHTQKGGVYNHIMMRYLKQKHSNIRLKKQQKEPVPLPQILGLTASPGVGGATKMEKAEEHILRICANLDASKIMTRSLGEYKKEPMKTTMLVEDRKEDPFGDVIKKIMNAIHDHAQLTPTCDLGSQNYEQWVVQLEAKEEDQNVRVCTAHLRQYNEGLNLSNTIRMCDAFSFLNQYYEEEMKKKTLPDQEHTIQITDTERFLFSLFKENKRELQKLAENPEYENDSLSKLRTKILQEFSSRKEARGIIFTKTRRSAIALSQWIQENPKFADIGVKASYVIGGGDQSVVKPMTSAEQRDVLNKFRTGKVNLLIATTVAEEGLDIAACNFVIRYGLVTNEIAMIQAKGRGRAEDSSYTLVEVKNTGVAEKESVNEYRQKMMDKAIDKIRAMNQVNYDKRITDFQIQAIMEEKVRMTKKRQKDVKTVNPADVKFSCRSCSTHVCTGEDVEIIENMHRVNVTSQFGYELQF</sequence>
<dbReference type="InterPro" id="IPR014001">
    <property type="entry name" value="Helicase_ATP-bd"/>
</dbReference>
<keyword evidence="14" id="KW-0051">Antiviral defense</keyword>
<reference evidence="19 20" key="1">
    <citation type="submission" date="2021-04" db="EMBL/GenBank/DDBJ databases">
        <authorList>
            <consortium name="Wellcome Sanger Institute Data Sharing"/>
        </authorList>
    </citation>
    <scope>NUCLEOTIDE SEQUENCE [LARGE SCALE GENOMIC DNA]</scope>
</reference>
<evidence type="ECO:0000259" key="16">
    <source>
        <dbReference type="PROSITE" id="PS51192"/>
    </source>
</evidence>
<dbReference type="PROSITE" id="PS51789">
    <property type="entry name" value="RLR_CTR"/>
    <property type="match status" value="1"/>
</dbReference>
<comment type="catalytic activity">
    <reaction evidence="15">
        <text>ATP + H2O = ADP + phosphate + H(+)</text>
        <dbReference type="Rhea" id="RHEA:13065"/>
        <dbReference type="ChEBI" id="CHEBI:15377"/>
        <dbReference type="ChEBI" id="CHEBI:15378"/>
        <dbReference type="ChEBI" id="CHEBI:30616"/>
        <dbReference type="ChEBI" id="CHEBI:43474"/>
        <dbReference type="ChEBI" id="CHEBI:456216"/>
        <dbReference type="EC" id="3.6.4.13"/>
    </reaction>
    <physiologicalReaction direction="left-to-right" evidence="15">
        <dbReference type="Rhea" id="RHEA:13066"/>
    </physiologicalReaction>
</comment>
<reference evidence="19" key="3">
    <citation type="submission" date="2025-09" db="UniProtKB">
        <authorList>
            <consortium name="Ensembl"/>
        </authorList>
    </citation>
    <scope>IDENTIFICATION</scope>
</reference>
<dbReference type="Gene3D" id="3.40.50.300">
    <property type="entry name" value="P-loop containing nucleotide triphosphate hydrolases"/>
    <property type="match status" value="2"/>
</dbReference>
<dbReference type="Gene3D" id="1.20.1320.30">
    <property type="match status" value="1"/>
</dbReference>
<protein>
    <recommendedName>
        <fullName evidence="3">RNA helicase</fullName>
        <ecNumber evidence="3">3.6.4.13</ecNumber>
    </recommendedName>
</protein>
<keyword evidence="12" id="KW-0391">Immunity</keyword>
<keyword evidence="6" id="KW-0479">Metal-binding</keyword>
<comment type="subcellular location">
    <subcellularLocation>
        <location evidence="1">Cytoplasm</location>
    </subcellularLocation>
</comment>
<dbReference type="GO" id="GO:0005737">
    <property type="term" value="C:cytoplasm"/>
    <property type="evidence" value="ECO:0007669"/>
    <property type="project" value="UniProtKB-SubCell"/>
</dbReference>
<feature type="domain" description="Helicase C-terminal" evidence="17">
    <location>
        <begin position="362"/>
        <end position="530"/>
    </location>
</feature>
<keyword evidence="9" id="KW-0347">Helicase</keyword>
<keyword evidence="5" id="KW-0399">Innate immunity</keyword>
<dbReference type="GO" id="GO:0005524">
    <property type="term" value="F:ATP binding"/>
    <property type="evidence" value="ECO:0007669"/>
    <property type="project" value="UniProtKB-KW"/>
</dbReference>
<accession>A0AAQ6IM42</accession>
<organism evidence="19 20">
    <name type="scientific">Anabas testudineus</name>
    <name type="common">Climbing perch</name>
    <name type="synonym">Anthias testudineus</name>
    <dbReference type="NCBI Taxonomy" id="64144"/>
    <lineage>
        <taxon>Eukaryota</taxon>
        <taxon>Metazoa</taxon>
        <taxon>Chordata</taxon>
        <taxon>Craniata</taxon>
        <taxon>Vertebrata</taxon>
        <taxon>Euteleostomi</taxon>
        <taxon>Actinopterygii</taxon>
        <taxon>Neopterygii</taxon>
        <taxon>Teleostei</taxon>
        <taxon>Neoteleostei</taxon>
        <taxon>Acanthomorphata</taxon>
        <taxon>Anabantaria</taxon>
        <taxon>Anabantiformes</taxon>
        <taxon>Anabantoidei</taxon>
        <taxon>Anabantidae</taxon>
        <taxon>Anabas</taxon>
    </lineage>
</organism>
<dbReference type="PANTHER" id="PTHR14074">
    <property type="entry name" value="HELICASE WITH DEATH DOMAIN-RELATED"/>
    <property type="match status" value="1"/>
</dbReference>